<name>C4JC58_MAIZE</name>
<accession>C4JC58</accession>
<protein>
    <submittedName>
        <fullName evidence="2">Uncharacterized protein</fullName>
    </submittedName>
</protein>
<feature type="region of interest" description="Disordered" evidence="1">
    <location>
        <begin position="222"/>
        <end position="249"/>
    </location>
</feature>
<dbReference type="EMBL" id="BT088405">
    <property type="protein sequence ID" value="ACR38758.1"/>
    <property type="molecule type" value="mRNA"/>
</dbReference>
<proteinExistence type="evidence at transcript level"/>
<sequence length="394" mass="43483">MFMRCTRVRMHFNYLSGLRGEEPGVGADVAGEADVGDDVGGDEEVEAVLVGVEGRVQRRVQRLLDDLAEVGRADVQQRPREAPHRLLDRPAWPVRGGHNIDYHLQFRSQAVAVSAVQLLPEVPDFLVTELGGHVADERGEGRGLAADGGRPAAGEVGVDGVEAVPQSGPAEELRLQVLQVQRELQQVHVRLRQQRPGRGAEEPAVGRPRPLAVHVLRLRKGPAQANHCRRGHHDDGRQRRRTHLRPAGGCDGNRAVTSIVALFGNAHTSLPLRFLSCTFGLCVCVRIGARIYRRCGRARWRAGGATVSDDGTGSRGAPRAWRAEEYVRTYRSQPATTLARLSWRRRAYGTDLFLFASSQLRGIKMVVHWKEAKISSCWYGSMRGYMQNDENGAS</sequence>
<organism evidence="2">
    <name type="scientific">Zea mays</name>
    <name type="common">Maize</name>
    <dbReference type="NCBI Taxonomy" id="4577"/>
    <lineage>
        <taxon>Eukaryota</taxon>
        <taxon>Viridiplantae</taxon>
        <taxon>Streptophyta</taxon>
        <taxon>Embryophyta</taxon>
        <taxon>Tracheophyta</taxon>
        <taxon>Spermatophyta</taxon>
        <taxon>Magnoliopsida</taxon>
        <taxon>Liliopsida</taxon>
        <taxon>Poales</taxon>
        <taxon>Poaceae</taxon>
        <taxon>PACMAD clade</taxon>
        <taxon>Panicoideae</taxon>
        <taxon>Andropogonodae</taxon>
        <taxon>Andropogoneae</taxon>
        <taxon>Tripsacinae</taxon>
        <taxon>Zea</taxon>
    </lineage>
</organism>
<evidence type="ECO:0000313" key="2">
    <source>
        <dbReference type="EMBL" id="ACR38758.1"/>
    </source>
</evidence>
<dbReference type="AlphaFoldDB" id="C4JC58"/>
<reference evidence="2" key="1">
    <citation type="journal article" date="2009" name="PLoS Genet.">
        <title>Sequencing, mapping, and analysis of 27,455 maize full-length cDNAs.</title>
        <authorList>
            <person name="Soderlund C."/>
            <person name="Descour A."/>
            <person name="Kudrna D."/>
            <person name="Bomhoff M."/>
            <person name="Boyd L."/>
            <person name="Currie J."/>
            <person name="Angelova A."/>
            <person name="Collura K."/>
            <person name="Wissotski M."/>
            <person name="Ashley E."/>
            <person name="Morrow D."/>
            <person name="Fernandes J."/>
            <person name="Walbot V."/>
            <person name="Yu Y."/>
        </authorList>
    </citation>
    <scope>NUCLEOTIDE SEQUENCE</scope>
    <source>
        <strain evidence="2">B73</strain>
    </source>
</reference>
<evidence type="ECO:0000256" key="1">
    <source>
        <dbReference type="SAM" id="MobiDB-lite"/>
    </source>
</evidence>